<keyword evidence="7" id="KW-0375">Hydrogen ion transport</keyword>
<dbReference type="FunFam" id="3.40.50.300:FF:002432">
    <property type="entry name" value="ATP synthase subunit alpha, mitochondrial"/>
    <property type="match status" value="1"/>
</dbReference>
<evidence type="ECO:0000256" key="15">
    <source>
        <dbReference type="ARBA" id="ARBA00034006"/>
    </source>
</evidence>
<keyword evidence="12" id="KW-0472">Membrane</keyword>
<dbReference type="InterPro" id="IPR050053">
    <property type="entry name" value="ATPase_alpha/beta_chains"/>
</dbReference>
<evidence type="ECO:0000313" key="17">
    <source>
        <dbReference type="EMBL" id="VAX33831.1"/>
    </source>
</evidence>
<evidence type="ECO:0000256" key="5">
    <source>
        <dbReference type="ARBA" id="ARBA00022490"/>
    </source>
</evidence>
<dbReference type="GO" id="GO:0045259">
    <property type="term" value="C:proton-transporting ATP synthase complex"/>
    <property type="evidence" value="ECO:0007669"/>
    <property type="project" value="UniProtKB-KW"/>
</dbReference>
<feature type="domain" description="AAA+ ATPase" evidence="16">
    <location>
        <begin position="157"/>
        <end position="339"/>
    </location>
</feature>
<sequence>METTTLERHINSLESIDPMRVYGRVVEITGIILKATGMKASIGEACKVYSEGGSIVDTEVVGFKDDKALLMAVGDIQGIKSGSRVLPVGSRLSVNVSPHLVGRVIDALGNPIDGKGRIEGRAYPLFGEHINPLKRKRISEPIDLGIRAINGLLTCGKGQRVGIMAGTGVGKSVLLGMIARYTGATVNVIGLVGERSREVREFIERDLGEEGLRKSVVIVCTAQEPPLAKVRAAFTTTAIAEYFRDQGMDVLLMMDSLTRVSMAQREVGLAIGEPPTTKGYTPSVFTLMPRLLERAGTSPDNGSITGLYTVLVEGDDLTDPVADASMSVLDGHIVLSRELAMEGIYPAIDILRSVSRVMLDIVDERHRELAMMFIENLSTYKKYEDLISIGAYKEGTNPKVDRAIKMIDRLRRYLKQGINDRRDMGDSLQGLYLLFEAEEL</sequence>
<dbReference type="GO" id="GO:0005524">
    <property type="term" value="F:ATP binding"/>
    <property type="evidence" value="ECO:0007669"/>
    <property type="project" value="UniProtKB-KW"/>
</dbReference>
<evidence type="ECO:0000256" key="3">
    <source>
        <dbReference type="ARBA" id="ARBA00008936"/>
    </source>
</evidence>
<dbReference type="SMART" id="SM00382">
    <property type="entry name" value="AAA"/>
    <property type="match status" value="1"/>
</dbReference>
<keyword evidence="14" id="KW-0066">ATP synthesis</keyword>
<dbReference type="CDD" id="cd18117">
    <property type="entry name" value="ATP-synt_flagellum-secretory_path_III_N"/>
    <property type="match status" value="1"/>
</dbReference>
<evidence type="ECO:0000256" key="4">
    <source>
        <dbReference type="ARBA" id="ARBA00022448"/>
    </source>
</evidence>
<evidence type="ECO:0000256" key="12">
    <source>
        <dbReference type="ARBA" id="ARBA00023136"/>
    </source>
</evidence>
<dbReference type="EMBL" id="UOGI01000207">
    <property type="protein sequence ID" value="VAX33831.1"/>
    <property type="molecule type" value="Genomic_DNA"/>
</dbReference>
<dbReference type="GO" id="GO:0046933">
    <property type="term" value="F:proton-transporting ATP synthase activity, rotational mechanism"/>
    <property type="evidence" value="ECO:0007669"/>
    <property type="project" value="TreeGrafter"/>
</dbReference>
<evidence type="ECO:0000256" key="14">
    <source>
        <dbReference type="ARBA" id="ARBA00023310"/>
    </source>
</evidence>
<dbReference type="PROSITE" id="PS00152">
    <property type="entry name" value="ATPASE_ALPHA_BETA"/>
    <property type="match status" value="1"/>
</dbReference>
<evidence type="ECO:0000259" key="16">
    <source>
        <dbReference type="SMART" id="SM00382"/>
    </source>
</evidence>
<comment type="catalytic activity">
    <reaction evidence="15">
        <text>ATP + H2O + cellular proteinSide 1 = ADP + phosphate + cellular proteinSide 2.</text>
        <dbReference type="EC" id="7.4.2.8"/>
    </reaction>
</comment>
<dbReference type="PANTHER" id="PTHR15184">
    <property type="entry name" value="ATP SYNTHASE"/>
    <property type="match status" value="1"/>
</dbReference>
<keyword evidence="8" id="KW-0067">ATP-binding</keyword>
<evidence type="ECO:0000256" key="2">
    <source>
        <dbReference type="ARBA" id="ARBA00004496"/>
    </source>
</evidence>
<evidence type="ECO:0000256" key="10">
    <source>
        <dbReference type="ARBA" id="ARBA00022967"/>
    </source>
</evidence>
<dbReference type="Gene3D" id="3.40.50.12240">
    <property type="match status" value="1"/>
</dbReference>
<dbReference type="InterPro" id="IPR003593">
    <property type="entry name" value="AAA+_ATPase"/>
</dbReference>
<gene>
    <name evidence="17" type="ORF">MNBD_NITROSPIRAE03-1821</name>
</gene>
<evidence type="ECO:0000256" key="9">
    <source>
        <dbReference type="ARBA" id="ARBA00022927"/>
    </source>
</evidence>
<dbReference type="InterPro" id="IPR004100">
    <property type="entry name" value="ATPase_F1/V1/A1_a/bsu_N"/>
</dbReference>
<reference evidence="17" key="1">
    <citation type="submission" date="2018-06" db="EMBL/GenBank/DDBJ databases">
        <authorList>
            <person name="Zhirakovskaya E."/>
        </authorList>
    </citation>
    <scope>NUCLEOTIDE SEQUENCE</scope>
</reference>
<dbReference type="GO" id="GO:0030257">
    <property type="term" value="C:type III protein secretion system complex"/>
    <property type="evidence" value="ECO:0007669"/>
    <property type="project" value="InterPro"/>
</dbReference>
<keyword evidence="5" id="KW-0963">Cytoplasm</keyword>
<keyword evidence="11" id="KW-0406">Ion transport</keyword>
<dbReference type="InterPro" id="IPR000194">
    <property type="entry name" value="ATPase_F1/V1/A1_a/bsu_nucl-bd"/>
</dbReference>
<dbReference type="InterPro" id="IPR027417">
    <property type="entry name" value="P-loop_NTPase"/>
</dbReference>
<comment type="subcellular location">
    <subcellularLocation>
        <location evidence="2">Cytoplasm</location>
    </subcellularLocation>
    <subcellularLocation>
        <location evidence="1">Membrane</location>
    </subcellularLocation>
</comment>
<evidence type="ECO:0000256" key="7">
    <source>
        <dbReference type="ARBA" id="ARBA00022781"/>
    </source>
</evidence>
<name>A0A3B1D4Z1_9ZZZZ</name>
<evidence type="ECO:0000256" key="6">
    <source>
        <dbReference type="ARBA" id="ARBA00022741"/>
    </source>
</evidence>
<evidence type="ECO:0000256" key="8">
    <source>
        <dbReference type="ARBA" id="ARBA00022840"/>
    </source>
</evidence>
<dbReference type="GO" id="GO:0005737">
    <property type="term" value="C:cytoplasm"/>
    <property type="evidence" value="ECO:0007669"/>
    <property type="project" value="UniProtKB-SubCell"/>
</dbReference>
<dbReference type="Pfam" id="PF00006">
    <property type="entry name" value="ATP-synt_ab"/>
    <property type="match status" value="1"/>
</dbReference>
<evidence type="ECO:0000256" key="13">
    <source>
        <dbReference type="ARBA" id="ARBA00023196"/>
    </source>
</evidence>
<dbReference type="FunFam" id="3.40.50.12240:FF:000002">
    <property type="entry name" value="Flagellum-specific ATP synthase FliI"/>
    <property type="match status" value="1"/>
</dbReference>
<dbReference type="GO" id="GO:0030254">
    <property type="term" value="P:protein secretion by the type III secretion system"/>
    <property type="evidence" value="ECO:0007669"/>
    <property type="project" value="InterPro"/>
</dbReference>
<dbReference type="InterPro" id="IPR020003">
    <property type="entry name" value="ATPase_a/bsu_AS"/>
</dbReference>
<dbReference type="PANTHER" id="PTHR15184:SF9">
    <property type="entry name" value="SPI-1 TYPE 3 SECRETION SYSTEM ATPASE"/>
    <property type="match status" value="1"/>
</dbReference>
<dbReference type="Pfam" id="PF02874">
    <property type="entry name" value="ATP-synt_ab_N"/>
    <property type="match status" value="1"/>
</dbReference>
<dbReference type="NCBIfam" id="TIGR01026">
    <property type="entry name" value="fliI_yscN"/>
    <property type="match status" value="1"/>
</dbReference>
<dbReference type="CDD" id="cd01136">
    <property type="entry name" value="ATPase_flagellum-secretory_path_III"/>
    <property type="match status" value="1"/>
</dbReference>
<protein>
    <submittedName>
        <fullName evidence="17">Flagellum-specific ATP synthase FliI</fullName>
    </submittedName>
</protein>
<dbReference type="AlphaFoldDB" id="A0A3B1D4Z1"/>
<accession>A0A3B1D4Z1</accession>
<comment type="similarity">
    <text evidence="3">Belongs to the ATPase alpha/beta chains family.</text>
</comment>
<dbReference type="InterPro" id="IPR005714">
    <property type="entry name" value="ATPase_T3SS_FliI/YscN"/>
</dbReference>
<keyword evidence="9" id="KW-0653">Protein transport</keyword>
<proteinExistence type="inferred from homology"/>
<keyword evidence="6" id="KW-0547">Nucleotide-binding</keyword>
<dbReference type="GO" id="GO:0008564">
    <property type="term" value="F:protein-exporting ATPase activity"/>
    <property type="evidence" value="ECO:0007669"/>
    <property type="project" value="UniProtKB-EC"/>
</dbReference>
<keyword evidence="10" id="KW-1278">Translocase</keyword>
<keyword evidence="4" id="KW-0813">Transport</keyword>
<keyword evidence="13" id="KW-0139">CF(1)</keyword>
<dbReference type="Pfam" id="PF18269">
    <property type="entry name" value="T3SS_ATPase_C"/>
    <property type="match status" value="1"/>
</dbReference>
<dbReference type="SUPFAM" id="SSF52540">
    <property type="entry name" value="P-loop containing nucleoside triphosphate hydrolases"/>
    <property type="match status" value="1"/>
</dbReference>
<dbReference type="GO" id="GO:0016887">
    <property type="term" value="F:ATP hydrolysis activity"/>
    <property type="evidence" value="ECO:0007669"/>
    <property type="project" value="InterPro"/>
</dbReference>
<evidence type="ECO:0000256" key="11">
    <source>
        <dbReference type="ARBA" id="ARBA00023065"/>
    </source>
</evidence>
<evidence type="ECO:0000256" key="1">
    <source>
        <dbReference type="ARBA" id="ARBA00004370"/>
    </source>
</evidence>
<dbReference type="InterPro" id="IPR040627">
    <property type="entry name" value="T3SS_ATPase_C"/>
</dbReference>
<organism evidence="17">
    <name type="scientific">hydrothermal vent metagenome</name>
    <dbReference type="NCBI Taxonomy" id="652676"/>
    <lineage>
        <taxon>unclassified sequences</taxon>
        <taxon>metagenomes</taxon>
        <taxon>ecological metagenomes</taxon>
    </lineage>
</organism>